<comment type="caution">
    <text evidence="1">The sequence shown here is derived from an EMBL/GenBank/DDBJ whole genome shotgun (WGS) entry which is preliminary data.</text>
</comment>
<accession>A0A1E8F1W6</accession>
<proteinExistence type="predicted"/>
<dbReference type="STRING" id="1121290.CLAOCE_02300"/>
<dbReference type="PATRIC" id="fig|1121290.3.peg.234"/>
<sequence>MGKKNKFKLEEEIALRFLYRSNADLDLTNCKFLGEGHNGKVYLRPDGKVYKICKTDVSCKEEYYILERVQGSKYFPKVYSCMGIYMIRDYVAGENMKNYIRRKGMSEELALKILELLDEFKKLGFTKIDIRCKDIFVQKDGSLLVIDPKGCYSRNKPYPTHLMKGLSKLKVLKKFLKIVKYKRPDLYQEWFLEAKSLGYI</sequence>
<evidence type="ECO:0000313" key="2">
    <source>
        <dbReference type="Proteomes" id="UP000175744"/>
    </source>
</evidence>
<dbReference type="EMBL" id="LZFO01000002">
    <property type="protein sequence ID" value="OFI07626.1"/>
    <property type="molecule type" value="Genomic_DNA"/>
</dbReference>
<dbReference type="AlphaFoldDB" id="A0A1E8F1W6"/>
<dbReference type="Gene3D" id="1.10.510.10">
    <property type="entry name" value="Transferase(Phosphotransferase) domain 1"/>
    <property type="match status" value="1"/>
</dbReference>
<dbReference type="OrthoDB" id="1916806at2"/>
<dbReference type="Proteomes" id="UP000175744">
    <property type="component" value="Unassembled WGS sequence"/>
</dbReference>
<keyword evidence="2" id="KW-1185">Reference proteome</keyword>
<name>A0A1E8F1W6_9CLOT</name>
<organism evidence="1 2">
    <name type="scientific">Clostridium acetireducens DSM 10703</name>
    <dbReference type="NCBI Taxonomy" id="1121290"/>
    <lineage>
        <taxon>Bacteria</taxon>
        <taxon>Bacillati</taxon>
        <taxon>Bacillota</taxon>
        <taxon>Clostridia</taxon>
        <taxon>Eubacteriales</taxon>
        <taxon>Clostridiaceae</taxon>
        <taxon>Clostridium</taxon>
    </lineage>
</organism>
<evidence type="ECO:0008006" key="3">
    <source>
        <dbReference type="Google" id="ProtNLM"/>
    </source>
</evidence>
<evidence type="ECO:0000313" key="1">
    <source>
        <dbReference type="EMBL" id="OFI07626.1"/>
    </source>
</evidence>
<dbReference type="InterPro" id="IPR011009">
    <property type="entry name" value="Kinase-like_dom_sf"/>
</dbReference>
<protein>
    <recommendedName>
        <fullName evidence="3">Protein kinase</fullName>
    </recommendedName>
</protein>
<reference evidence="1 2" key="1">
    <citation type="submission" date="2016-06" db="EMBL/GenBank/DDBJ databases">
        <title>Genome sequence of Clostridium acetireducens DSM 10703.</title>
        <authorList>
            <person name="Poehlein A."/>
            <person name="Fluechter S."/>
            <person name="Duerre P."/>
            <person name="Daniel R."/>
        </authorList>
    </citation>
    <scope>NUCLEOTIDE SEQUENCE [LARGE SCALE GENOMIC DNA]</scope>
    <source>
        <strain evidence="1 2">DSM 10703</strain>
    </source>
</reference>
<gene>
    <name evidence="1" type="ORF">CLOACE_02300</name>
</gene>
<dbReference type="RefSeq" id="WP_070109203.1">
    <property type="nucleotide sequence ID" value="NZ_LZFO01000002.1"/>
</dbReference>
<dbReference type="SUPFAM" id="SSF56112">
    <property type="entry name" value="Protein kinase-like (PK-like)"/>
    <property type="match status" value="1"/>
</dbReference>